<gene>
    <name evidence="2" type="ORF">TCM_037023</name>
</gene>
<reference evidence="2 3" key="1">
    <citation type="journal article" date="2013" name="Genome Biol.">
        <title>The genome sequence of the most widely cultivated cacao type and its use to identify candidate genes regulating pod color.</title>
        <authorList>
            <person name="Motamayor J.C."/>
            <person name="Mockaitis K."/>
            <person name="Schmutz J."/>
            <person name="Haiminen N."/>
            <person name="Iii D.L."/>
            <person name="Cornejo O."/>
            <person name="Findley S.D."/>
            <person name="Zheng P."/>
            <person name="Utro F."/>
            <person name="Royaert S."/>
            <person name="Saski C."/>
            <person name="Jenkins J."/>
            <person name="Podicheti R."/>
            <person name="Zhao M."/>
            <person name="Scheffler B.E."/>
            <person name="Stack J.C."/>
            <person name="Feltus F.A."/>
            <person name="Mustiga G.M."/>
            <person name="Amores F."/>
            <person name="Phillips W."/>
            <person name="Marelli J.P."/>
            <person name="May G.D."/>
            <person name="Shapiro H."/>
            <person name="Ma J."/>
            <person name="Bustamante C.D."/>
            <person name="Schnell R.J."/>
            <person name="Main D."/>
            <person name="Gilbert D."/>
            <person name="Parida L."/>
            <person name="Kuhn D.N."/>
        </authorList>
    </citation>
    <scope>NUCLEOTIDE SEQUENCE [LARGE SCALE GENOMIC DNA]</scope>
    <source>
        <strain evidence="3">cv. Matina 1-6</strain>
    </source>
</reference>
<dbReference type="Proteomes" id="UP000026915">
    <property type="component" value="Chromosome 9"/>
</dbReference>
<name>A0A061GHZ9_THECC</name>
<dbReference type="OrthoDB" id="988191at2759"/>
<dbReference type="Gramene" id="EOY29510">
    <property type="protein sequence ID" value="EOY29510"/>
    <property type="gene ID" value="TCM_037023"/>
</dbReference>
<dbReference type="AlphaFoldDB" id="A0A061GHZ9"/>
<accession>A0A061GHZ9</accession>
<dbReference type="HOGENOM" id="CLU_2019167_0_0_1"/>
<sequence length="132" mass="15009">MKRRVVQWLFFITCCNALLHSFCESSAFTSPDAAAHDGIKPPLMKEKQPKNVYRSQRTFKDLHEALYLRDVREEKEVIDHNKKGKGTYGGGDLLRPRSKRSGANSFLLKPSSLLSVVLRYGTLGLLSSMFLY</sequence>
<dbReference type="InParanoid" id="A0A061GHZ9"/>
<feature type="chain" id="PRO_5001602872" evidence="1">
    <location>
        <begin position="18"/>
        <end position="132"/>
    </location>
</feature>
<dbReference type="OMA" id="VFQWIIF"/>
<organism evidence="2 3">
    <name type="scientific">Theobroma cacao</name>
    <name type="common">Cacao</name>
    <name type="synonym">Cocoa</name>
    <dbReference type="NCBI Taxonomy" id="3641"/>
    <lineage>
        <taxon>Eukaryota</taxon>
        <taxon>Viridiplantae</taxon>
        <taxon>Streptophyta</taxon>
        <taxon>Embryophyta</taxon>
        <taxon>Tracheophyta</taxon>
        <taxon>Spermatophyta</taxon>
        <taxon>Magnoliopsida</taxon>
        <taxon>eudicotyledons</taxon>
        <taxon>Gunneridae</taxon>
        <taxon>Pentapetalae</taxon>
        <taxon>rosids</taxon>
        <taxon>malvids</taxon>
        <taxon>Malvales</taxon>
        <taxon>Malvaceae</taxon>
        <taxon>Byttnerioideae</taxon>
        <taxon>Theobroma</taxon>
    </lineage>
</organism>
<dbReference type="Gramene" id="Tc09v2_t002420.1">
    <property type="protein sequence ID" value="Tc09v2_p002420.1"/>
    <property type="gene ID" value="Tc09v2_g002420"/>
</dbReference>
<dbReference type="EMBL" id="CM001887">
    <property type="protein sequence ID" value="EOY29510.1"/>
    <property type="molecule type" value="Genomic_DNA"/>
</dbReference>
<dbReference type="KEGG" id="tcc:18587815"/>
<keyword evidence="1" id="KW-0732">Signal</keyword>
<evidence type="ECO:0000313" key="2">
    <source>
        <dbReference type="EMBL" id="EOY29510.1"/>
    </source>
</evidence>
<keyword evidence="3" id="KW-1185">Reference proteome</keyword>
<proteinExistence type="predicted"/>
<evidence type="ECO:0000256" key="1">
    <source>
        <dbReference type="SAM" id="SignalP"/>
    </source>
</evidence>
<feature type="signal peptide" evidence="1">
    <location>
        <begin position="1"/>
        <end position="17"/>
    </location>
</feature>
<protein>
    <submittedName>
        <fullName evidence="2">Uncharacterized protein</fullName>
    </submittedName>
</protein>
<evidence type="ECO:0000313" key="3">
    <source>
        <dbReference type="Proteomes" id="UP000026915"/>
    </source>
</evidence>